<feature type="chain" id="PRO_5009519163" evidence="1">
    <location>
        <begin position="21"/>
        <end position="74"/>
    </location>
</feature>
<evidence type="ECO:0000313" key="2">
    <source>
        <dbReference type="EMBL" id="OGE46558.1"/>
    </source>
</evidence>
<evidence type="ECO:0000313" key="3">
    <source>
        <dbReference type="Proteomes" id="UP000177622"/>
    </source>
</evidence>
<reference evidence="2 3" key="1">
    <citation type="journal article" date="2016" name="Sci. Rep.">
        <title>Penicillium arizonense, a new, genome sequenced fungal species, reveals a high chemical diversity in secreted metabolites.</title>
        <authorList>
            <person name="Grijseels S."/>
            <person name="Nielsen J.C."/>
            <person name="Randelovic M."/>
            <person name="Nielsen J."/>
            <person name="Nielsen K.F."/>
            <person name="Workman M."/>
            <person name="Frisvad J.C."/>
        </authorList>
    </citation>
    <scope>NUCLEOTIDE SEQUENCE [LARGE SCALE GENOMIC DNA]</scope>
    <source>
        <strain evidence="2 3">CBS 141311</strain>
    </source>
</reference>
<evidence type="ECO:0000256" key="1">
    <source>
        <dbReference type="SAM" id="SignalP"/>
    </source>
</evidence>
<dbReference type="Proteomes" id="UP000177622">
    <property type="component" value="Unassembled WGS sequence"/>
</dbReference>
<proteinExistence type="predicted"/>
<feature type="signal peptide" evidence="1">
    <location>
        <begin position="1"/>
        <end position="20"/>
    </location>
</feature>
<accession>A0A1F5KZZ2</accession>
<gene>
    <name evidence="2" type="ORF">PENARI_c192G00765</name>
</gene>
<comment type="caution">
    <text evidence="2">The sequence shown here is derived from an EMBL/GenBank/DDBJ whole genome shotgun (WGS) entry which is preliminary data.</text>
</comment>
<dbReference type="GeneID" id="34582850"/>
<dbReference type="AlphaFoldDB" id="A0A1F5KZZ2"/>
<dbReference type="EMBL" id="LXJU01000192">
    <property type="protein sequence ID" value="OGE46558.1"/>
    <property type="molecule type" value="Genomic_DNA"/>
</dbReference>
<sequence>MIALVVFILSVVLVAIPVASRPLRTIMFTTEPMTPVRLPAHNVRRNHDLSSGPVGNYAAPSAKDRLTYDLSSFS</sequence>
<organism evidence="2 3">
    <name type="scientific">Penicillium arizonense</name>
    <dbReference type="NCBI Taxonomy" id="1835702"/>
    <lineage>
        <taxon>Eukaryota</taxon>
        <taxon>Fungi</taxon>
        <taxon>Dikarya</taxon>
        <taxon>Ascomycota</taxon>
        <taxon>Pezizomycotina</taxon>
        <taxon>Eurotiomycetes</taxon>
        <taxon>Eurotiomycetidae</taxon>
        <taxon>Eurotiales</taxon>
        <taxon>Aspergillaceae</taxon>
        <taxon>Penicillium</taxon>
    </lineage>
</organism>
<keyword evidence="1" id="KW-0732">Signal</keyword>
<protein>
    <submittedName>
        <fullName evidence="2">Uncharacterized protein</fullName>
    </submittedName>
</protein>
<keyword evidence="3" id="KW-1185">Reference proteome</keyword>
<dbReference type="OrthoDB" id="4375080at2759"/>
<name>A0A1F5KZZ2_PENAI</name>
<dbReference type="RefSeq" id="XP_022482027.1">
    <property type="nucleotide sequence ID" value="XM_022638116.1"/>
</dbReference>